<name>A0A2U3MYA6_9GAMM</name>
<gene>
    <name evidence="1" type="ORF">KPC_1532</name>
</gene>
<protein>
    <recommendedName>
        <fullName evidence="3">TonB family protein</fullName>
    </recommendedName>
</protein>
<dbReference type="Proteomes" id="UP000245974">
    <property type="component" value="Unassembled WGS sequence"/>
</dbReference>
<organism evidence="1 2">
    <name type="scientific">Acinetobacter stercoris</name>
    <dbReference type="NCBI Taxonomy" id="2126983"/>
    <lineage>
        <taxon>Bacteria</taxon>
        <taxon>Pseudomonadati</taxon>
        <taxon>Pseudomonadota</taxon>
        <taxon>Gammaproteobacteria</taxon>
        <taxon>Moraxellales</taxon>
        <taxon>Moraxellaceae</taxon>
        <taxon>Acinetobacter</taxon>
    </lineage>
</organism>
<accession>A0A2U3MYA6</accession>
<dbReference type="SUPFAM" id="SSF74653">
    <property type="entry name" value="TolA/TonB C-terminal domain"/>
    <property type="match status" value="1"/>
</dbReference>
<evidence type="ECO:0000313" key="2">
    <source>
        <dbReference type="Proteomes" id="UP000245974"/>
    </source>
</evidence>
<keyword evidence="2" id="KW-1185">Reference proteome</keyword>
<reference evidence="2" key="1">
    <citation type="submission" date="2018-03" db="EMBL/GenBank/DDBJ databases">
        <authorList>
            <person name="Blom J."/>
        </authorList>
    </citation>
    <scope>NUCLEOTIDE SEQUENCE [LARGE SCALE GENOMIC DNA]</scope>
    <source>
        <strain evidence="2">KPC-SM-21</strain>
    </source>
</reference>
<proteinExistence type="predicted"/>
<dbReference type="OrthoDB" id="6712173at2"/>
<dbReference type="AlphaFoldDB" id="A0A2U3MYA6"/>
<evidence type="ECO:0008006" key="3">
    <source>
        <dbReference type="Google" id="ProtNLM"/>
    </source>
</evidence>
<evidence type="ECO:0000313" key="1">
    <source>
        <dbReference type="EMBL" id="SPL70354.1"/>
    </source>
</evidence>
<dbReference type="RefSeq" id="WP_121973828.1">
    <property type="nucleotide sequence ID" value="NZ_OOGT01000054.1"/>
</dbReference>
<dbReference type="InParanoid" id="A0A2U3MYA6"/>
<dbReference type="EMBL" id="OOGT01000054">
    <property type="protein sequence ID" value="SPL70354.1"/>
    <property type="molecule type" value="Genomic_DNA"/>
</dbReference>
<sequence>MKNNMELYLKKYILIIIMGLQGTCFAESDLDELMKTLQTQPAKAPMENTTGKNDPVKNYKKDYVVDWAIKPSFDLTDVELRQYKRSVKIKMTVLAASGLIIKSDVIQGSGVKFIDAKIIQALASAKLQPIPYADQTVIYEVEHEFSLKKPL</sequence>